<feature type="compositionally biased region" description="Basic and acidic residues" evidence="12">
    <location>
        <begin position="889"/>
        <end position="915"/>
    </location>
</feature>
<dbReference type="PANTHER" id="PTHR13954">
    <property type="entry name" value="IRE1-RELATED"/>
    <property type="match status" value="1"/>
</dbReference>
<dbReference type="EC" id="2.7.11.1" evidence="2"/>
<evidence type="ECO:0000256" key="6">
    <source>
        <dbReference type="ARBA" id="ARBA00022729"/>
    </source>
</evidence>
<dbReference type="CDD" id="cd10422">
    <property type="entry name" value="RNase_Ire1"/>
    <property type="match status" value="1"/>
</dbReference>
<feature type="domain" description="Protein kinase" evidence="15">
    <location>
        <begin position="443"/>
        <end position="699"/>
    </location>
</feature>
<dbReference type="InterPro" id="IPR008271">
    <property type="entry name" value="Ser/Thr_kinase_AS"/>
</dbReference>
<keyword evidence="5 13" id="KW-0812">Transmembrane</keyword>
<dbReference type="SMART" id="SM00220">
    <property type="entry name" value="S_TKc"/>
    <property type="match status" value="1"/>
</dbReference>
<keyword evidence="11 13" id="KW-0472">Membrane</keyword>
<dbReference type="GO" id="GO:0006397">
    <property type="term" value="P:mRNA processing"/>
    <property type="evidence" value="ECO:0007669"/>
    <property type="project" value="InterPro"/>
</dbReference>
<comment type="caution">
    <text evidence="17">The sequence shown here is derived from an EMBL/GenBank/DDBJ whole genome shotgun (WGS) entry which is preliminary data.</text>
</comment>
<dbReference type="Gene3D" id="3.30.200.20">
    <property type="entry name" value="Phosphorylase Kinase, domain 1"/>
    <property type="match status" value="1"/>
</dbReference>
<dbReference type="SUPFAM" id="SSF50998">
    <property type="entry name" value="Quinoprotein alcohol dehydrogenase-like"/>
    <property type="match status" value="1"/>
</dbReference>
<dbReference type="GO" id="GO:0051082">
    <property type="term" value="F:unfolded protein binding"/>
    <property type="evidence" value="ECO:0007669"/>
    <property type="project" value="TreeGrafter"/>
</dbReference>
<evidence type="ECO:0000256" key="9">
    <source>
        <dbReference type="ARBA" id="ARBA00022840"/>
    </source>
</evidence>
<dbReference type="InterPro" id="IPR038357">
    <property type="entry name" value="KEN_sf"/>
</dbReference>
<dbReference type="InterPro" id="IPR000719">
    <property type="entry name" value="Prot_kinase_dom"/>
</dbReference>
<evidence type="ECO:0000256" key="2">
    <source>
        <dbReference type="ARBA" id="ARBA00012513"/>
    </source>
</evidence>
<keyword evidence="10 13" id="KW-1133">Transmembrane helix</keyword>
<dbReference type="SMART" id="SM00580">
    <property type="entry name" value="PUG"/>
    <property type="match status" value="1"/>
</dbReference>
<dbReference type="GO" id="GO:0004521">
    <property type="term" value="F:RNA endonuclease activity"/>
    <property type="evidence" value="ECO:0007669"/>
    <property type="project" value="InterPro"/>
</dbReference>
<organism evidence="17 18">
    <name type="scientific">Cloeon dipterum</name>
    <dbReference type="NCBI Taxonomy" id="197152"/>
    <lineage>
        <taxon>Eukaryota</taxon>
        <taxon>Metazoa</taxon>
        <taxon>Ecdysozoa</taxon>
        <taxon>Arthropoda</taxon>
        <taxon>Hexapoda</taxon>
        <taxon>Insecta</taxon>
        <taxon>Pterygota</taxon>
        <taxon>Palaeoptera</taxon>
        <taxon>Ephemeroptera</taxon>
        <taxon>Pisciforma</taxon>
        <taxon>Baetidae</taxon>
        <taxon>Cloeon</taxon>
    </lineage>
</organism>
<sequence length="915" mass="103415">MASRARKKYTLFGAVSSILCLLIHWQCQSCYAAVNTHNVVRKIGDTALLEDNPLLLVSTLGGSLIAIEQRTGDIRWEISNDPAVMVPFDMEINFASKEHLFLPDPKDGSLYLLANVASSPCRSTDGILYTGKKVASWMAVDAVTGKKHLVMGRTEYSIAMYDSHKKEKRWNVSYFDYTAGTLDEISTQNYPLVHFATNSDGSVITLDRDSGQKLWGQKFKSPVIAMYAVQDDSLVMIPFTTVGVDTLKALQLSHTGANMKLIPALYVGQFPHGLYALPSLIDNTVTRTLTSPPAMLLIEGPKENKSTEESDEEGAKPSIGSTSNTNPFENLLGHYQIPERSTNVLQITDTESDQVNVIVMDELKLAWSNFTKGKISMDSVVKISVAVTSSTYHFVQTKAVMALLFLLLVFVTFYVAFSIYGKQSHLADFEHDDSVVRVGKIELYPSQILGKGCEGTFVFNGKFDGRPVAVKRLLPDCFSVADREVDLLRESDEHPNVIRYFCTEKDRQFRYIALELCAATLEDFVIGKFRNNNISEVDILLQATSGLAHLHSLDIVHRDIKPHNVLLSYPNAKGEIKAMISDFGLCKKLMNGRYSFSHHSGATGTDGWIAPEMIDPEKTATFSVDIFSLGCLFYYVLSKGKHPFGDDLHRQANIINGQGRLELLEENKDYVAFNLILAMIDIDPKNRPTASAVMKHPFFWDADKRLAFLLDVSDRVESENLESEVLKALETKNWVVVQRDWRKHIGEAIATDLRKYRNYRGENVRDLLRALRNKKHHYQDLAEDAKEILKNDPKDFLAYFTKRFPLLLIHTWVAMVCIREEPGKQKYYDTSYLFPQNVAILAKPGEKPEVVEDEVEQKTNTPKDWTSAWKNDKKQNKRRAPLHPAWKLNWRENPKKTPLTEEDANNKKNMKTDAL</sequence>
<dbReference type="Gene3D" id="2.130.10.10">
    <property type="entry name" value="YVTN repeat-like/Quinoprotein amine dehydrogenase"/>
    <property type="match status" value="1"/>
</dbReference>
<dbReference type="SMART" id="SM00564">
    <property type="entry name" value="PQQ"/>
    <property type="match status" value="3"/>
</dbReference>
<dbReference type="GO" id="GO:1990604">
    <property type="term" value="C:IRE1-TRAF2-ASK1 complex"/>
    <property type="evidence" value="ECO:0007669"/>
    <property type="project" value="TreeGrafter"/>
</dbReference>
<dbReference type="GO" id="GO:0070059">
    <property type="term" value="P:intrinsic apoptotic signaling pathway in response to endoplasmic reticulum stress"/>
    <property type="evidence" value="ECO:0007669"/>
    <property type="project" value="TreeGrafter"/>
</dbReference>
<proteinExistence type="predicted"/>
<evidence type="ECO:0000256" key="8">
    <source>
        <dbReference type="ARBA" id="ARBA00022777"/>
    </source>
</evidence>
<evidence type="ECO:0000256" key="7">
    <source>
        <dbReference type="ARBA" id="ARBA00022741"/>
    </source>
</evidence>
<name>A0A8S1CGI7_9INSE</name>
<evidence type="ECO:0000313" key="18">
    <source>
        <dbReference type="Proteomes" id="UP000494165"/>
    </source>
</evidence>
<dbReference type="CDD" id="cd09769">
    <property type="entry name" value="Luminal_IRE1"/>
    <property type="match status" value="1"/>
</dbReference>
<evidence type="ECO:0000256" key="3">
    <source>
        <dbReference type="ARBA" id="ARBA00022527"/>
    </source>
</evidence>
<feature type="domain" description="KEN" evidence="16">
    <location>
        <begin position="702"/>
        <end position="830"/>
    </location>
</feature>
<dbReference type="SUPFAM" id="SSF56112">
    <property type="entry name" value="Protein kinase-like (PK-like)"/>
    <property type="match status" value="1"/>
</dbReference>
<evidence type="ECO:0000256" key="10">
    <source>
        <dbReference type="ARBA" id="ARBA00022989"/>
    </source>
</evidence>
<keyword evidence="4" id="KW-0808">Transferase</keyword>
<dbReference type="EMBL" id="CADEPI010000037">
    <property type="protein sequence ID" value="CAB3368428.1"/>
    <property type="molecule type" value="Genomic_DNA"/>
</dbReference>
<dbReference type="Proteomes" id="UP000494165">
    <property type="component" value="Unassembled WGS sequence"/>
</dbReference>
<keyword evidence="8" id="KW-0418">Kinase</keyword>
<evidence type="ECO:0000313" key="17">
    <source>
        <dbReference type="EMBL" id="CAB3368428.1"/>
    </source>
</evidence>
<evidence type="ECO:0000259" key="15">
    <source>
        <dbReference type="PROSITE" id="PS50011"/>
    </source>
</evidence>
<feature type="region of interest" description="Disordered" evidence="12">
    <location>
        <begin position="855"/>
        <end position="915"/>
    </location>
</feature>
<evidence type="ECO:0000256" key="14">
    <source>
        <dbReference type="SAM" id="SignalP"/>
    </source>
</evidence>
<feature type="chain" id="PRO_5035751329" description="non-specific serine/threonine protein kinase" evidence="14">
    <location>
        <begin position="33"/>
        <end position="915"/>
    </location>
</feature>
<dbReference type="InterPro" id="IPR015943">
    <property type="entry name" value="WD40/YVTN_repeat-like_dom_sf"/>
</dbReference>
<dbReference type="PANTHER" id="PTHR13954:SF6">
    <property type="entry name" value="NON-SPECIFIC SERINE_THREONINE PROTEIN KINASE"/>
    <property type="match status" value="1"/>
</dbReference>
<dbReference type="OrthoDB" id="63989at2759"/>
<dbReference type="GO" id="GO:0005524">
    <property type="term" value="F:ATP binding"/>
    <property type="evidence" value="ECO:0007669"/>
    <property type="project" value="UniProtKB-KW"/>
</dbReference>
<evidence type="ECO:0000256" key="4">
    <source>
        <dbReference type="ARBA" id="ARBA00022679"/>
    </source>
</evidence>
<dbReference type="GO" id="GO:0036498">
    <property type="term" value="P:IRE1-mediated unfolded protein response"/>
    <property type="evidence" value="ECO:0007669"/>
    <property type="project" value="TreeGrafter"/>
</dbReference>
<gene>
    <name evidence="17" type="ORF">CLODIP_2_CD06794</name>
</gene>
<dbReference type="CDD" id="cd13982">
    <property type="entry name" value="STKc_IRE1"/>
    <property type="match status" value="1"/>
</dbReference>
<dbReference type="InterPro" id="IPR011047">
    <property type="entry name" value="Quinoprotein_ADH-like_sf"/>
</dbReference>
<keyword evidence="3" id="KW-0723">Serine/threonine-protein kinase</keyword>
<dbReference type="Pfam" id="PF06479">
    <property type="entry name" value="Ribonuc_2-5A"/>
    <property type="match status" value="1"/>
</dbReference>
<evidence type="ECO:0000256" key="13">
    <source>
        <dbReference type="SAM" id="Phobius"/>
    </source>
</evidence>
<keyword evidence="9" id="KW-0067">ATP-binding</keyword>
<comment type="subcellular location">
    <subcellularLocation>
        <location evidence="1">Membrane</location>
        <topology evidence="1">Single-pass type I membrane protein</topology>
    </subcellularLocation>
</comment>
<evidence type="ECO:0000256" key="1">
    <source>
        <dbReference type="ARBA" id="ARBA00004479"/>
    </source>
</evidence>
<feature type="transmembrane region" description="Helical" evidence="13">
    <location>
        <begin position="399"/>
        <end position="420"/>
    </location>
</feature>
<dbReference type="PROSITE" id="PS51392">
    <property type="entry name" value="KEN"/>
    <property type="match status" value="1"/>
</dbReference>
<protein>
    <recommendedName>
        <fullName evidence="2">non-specific serine/threonine protein kinase</fullName>
        <ecNumber evidence="2">2.7.11.1</ecNumber>
    </recommendedName>
</protein>
<dbReference type="InterPro" id="IPR010513">
    <property type="entry name" value="KEN_dom"/>
</dbReference>
<evidence type="ECO:0000256" key="11">
    <source>
        <dbReference type="ARBA" id="ARBA00023136"/>
    </source>
</evidence>
<dbReference type="PROSITE" id="PS50011">
    <property type="entry name" value="PROTEIN_KINASE_DOM"/>
    <property type="match status" value="1"/>
</dbReference>
<keyword evidence="7" id="KW-0547">Nucleotide-binding</keyword>
<dbReference type="Pfam" id="PF00069">
    <property type="entry name" value="Pkinase"/>
    <property type="match status" value="1"/>
</dbReference>
<keyword evidence="6 14" id="KW-0732">Signal</keyword>
<dbReference type="InterPro" id="IPR045133">
    <property type="entry name" value="IRE1/2-like"/>
</dbReference>
<dbReference type="InterPro" id="IPR011009">
    <property type="entry name" value="Kinase-like_dom_sf"/>
</dbReference>
<reference evidence="17 18" key="1">
    <citation type="submission" date="2020-04" db="EMBL/GenBank/DDBJ databases">
        <authorList>
            <person name="Alioto T."/>
            <person name="Alioto T."/>
            <person name="Gomez Garrido J."/>
        </authorList>
    </citation>
    <scope>NUCLEOTIDE SEQUENCE [LARGE SCALE GENOMIC DNA]</scope>
</reference>
<dbReference type="Gene3D" id="1.20.1440.180">
    <property type="entry name" value="KEN domain"/>
    <property type="match status" value="1"/>
</dbReference>
<evidence type="ECO:0000256" key="5">
    <source>
        <dbReference type="ARBA" id="ARBA00022692"/>
    </source>
</evidence>
<keyword evidence="18" id="KW-1185">Reference proteome</keyword>
<dbReference type="InterPro" id="IPR018391">
    <property type="entry name" value="PQQ_b-propeller_rpt"/>
</dbReference>
<evidence type="ECO:0000259" key="16">
    <source>
        <dbReference type="PROSITE" id="PS51392"/>
    </source>
</evidence>
<accession>A0A8S1CGI7</accession>
<dbReference type="GO" id="GO:0004674">
    <property type="term" value="F:protein serine/threonine kinase activity"/>
    <property type="evidence" value="ECO:0007669"/>
    <property type="project" value="UniProtKB-KW"/>
</dbReference>
<dbReference type="PROSITE" id="PS00108">
    <property type="entry name" value="PROTEIN_KINASE_ST"/>
    <property type="match status" value="1"/>
</dbReference>
<feature type="region of interest" description="Disordered" evidence="12">
    <location>
        <begin position="299"/>
        <end position="325"/>
    </location>
</feature>
<feature type="signal peptide" evidence="14">
    <location>
        <begin position="1"/>
        <end position="32"/>
    </location>
</feature>
<evidence type="ECO:0000256" key="12">
    <source>
        <dbReference type="SAM" id="MobiDB-lite"/>
    </source>
</evidence>
<dbReference type="AlphaFoldDB" id="A0A8S1CGI7"/>
<dbReference type="Gene3D" id="1.10.510.10">
    <property type="entry name" value="Transferase(Phosphotransferase) domain 1"/>
    <property type="match status" value="1"/>
</dbReference>
<dbReference type="FunFam" id="3.30.200.20:FF:000077">
    <property type="entry name" value="Putative Serine/threonine-protein kinase/endoribonuclease IRE1"/>
    <property type="match status" value="1"/>
</dbReference>